<feature type="transmembrane region" description="Helical" evidence="7">
    <location>
        <begin position="289"/>
        <end position="310"/>
    </location>
</feature>
<dbReference type="Proteomes" id="UP001174694">
    <property type="component" value="Unassembled WGS sequence"/>
</dbReference>
<dbReference type="InterPro" id="IPR036259">
    <property type="entry name" value="MFS_trans_sf"/>
</dbReference>
<evidence type="ECO:0000256" key="7">
    <source>
        <dbReference type="SAM" id="Phobius"/>
    </source>
</evidence>
<dbReference type="FunFam" id="1.20.1250.20:FF:000013">
    <property type="entry name" value="MFS general substrate transporter"/>
    <property type="match status" value="1"/>
</dbReference>
<feature type="transmembrane region" description="Helical" evidence="7">
    <location>
        <begin position="437"/>
        <end position="456"/>
    </location>
</feature>
<feature type="transmembrane region" description="Helical" evidence="7">
    <location>
        <begin position="403"/>
        <end position="425"/>
    </location>
</feature>
<feature type="compositionally biased region" description="Acidic residues" evidence="6">
    <location>
        <begin position="51"/>
        <end position="67"/>
    </location>
</feature>
<evidence type="ECO:0000256" key="1">
    <source>
        <dbReference type="ARBA" id="ARBA00004141"/>
    </source>
</evidence>
<keyword evidence="2" id="KW-0813">Transport</keyword>
<organism evidence="8 9">
    <name type="scientific">Pleurostoma richardsiae</name>
    <dbReference type="NCBI Taxonomy" id="41990"/>
    <lineage>
        <taxon>Eukaryota</taxon>
        <taxon>Fungi</taxon>
        <taxon>Dikarya</taxon>
        <taxon>Ascomycota</taxon>
        <taxon>Pezizomycotina</taxon>
        <taxon>Sordariomycetes</taxon>
        <taxon>Sordariomycetidae</taxon>
        <taxon>Calosphaeriales</taxon>
        <taxon>Pleurostomataceae</taxon>
        <taxon>Pleurostoma</taxon>
    </lineage>
</organism>
<protein>
    <submittedName>
        <fullName evidence="8">Nicotinamide mononucleotide permease</fullName>
    </submittedName>
</protein>
<keyword evidence="5 7" id="KW-0472">Membrane</keyword>
<feature type="transmembrane region" description="Helical" evidence="7">
    <location>
        <begin position="200"/>
        <end position="222"/>
    </location>
</feature>
<feature type="compositionally biased region" description="Acidic residues" evidence="6">
    <location>
        <begin position="108"/>
        <end position="119"/>
    </location>
</feature>
<accession>A0AA38S482</accession>
<proteinExistence type="predicted"/>
<evidence type="ECO:0000256" key="6">
    <source>
        <dbReference type="SAM" id="MobiDB-lite"/>
    </source>
</evidence>
<evidence type="ECO:0000256" key="3">
    <source>
        <dbReference type="ARBA" id="ARBA00022692"/>
    </source>
</evidence>
<feature type="transmembrane region" description="Helical" evidence="7">
    <location>
        <begin position="567"/>
        <end position="589"/>
    </location>
</feature>
<feature type="transmembrane region" description="Helical" evidence="7">
    <location>
        <begin position="253"/>
        <end position="277"/>
    </location>
</feature>
<dbReference type="PANTHER" id="PTHR43791">
    <property type="entry name" value="PERMEASE-RELATED"/>
    <property type="match status" value="1"/>
</dbReference>
<feature type="transmembrane region" description="Helical" evidence="7">
    <location>
        <begin position="537"/>
        <end position="555"/>
    </location>
</feature>
<gene>
    <name evidence="8" type="ORF">NKR23_g4499</name>
</gene>
<dbReference type="EMBL" id="JANBVO010000011">
    <property type="protein sequence ID" value="KAJ9148985.1"/>
    <property type="molecule type" value="Genomic_DNA"/>
</dbReference>
<dbReference type="Gene3D" id="1.20.1250.20">
    <property type="entry name" value="MFS general substrate transporter like domains"/>
    <property type="match status" value="2"/>
</dbReference>
<keyword evidence="9" id="KW-1185">Reference proteome</keyword>
<dbReference type="Pfam" id="PF07690">
    <property type="entry name" value="MFS_1"/>
    <property type="match status" value="1"/>
</dbReference>
<feature type="transmembrane region" description="Helical" evidence="7">
    <location>
        <begin position="468"/>
        <end position="485"/>
    </location>
</feature>
<evidence type="ECO:0000313" key="8">
    <source>
        <dbReference type="EMBL" id="KAJ9148985.1"/>
    </source>
</evidence>
<feature type="compositionally biased region" description="Basic and acidic residues" evidence="6">
    <location>
        <begin position="367"/>
        <end position="381"/>
    </location>
</feature>
<feature type="compositionally biased region" description="Low complexity" evidence="6">
    <location>
        <begin position="14"/>
        <end position="25"/>
    </location>
</feature>
<sequence>MAGAAEQARRALPSTSASASTSAAALTVNGRGTPSETPLSSAQSSARLTPDSDDDDSGGEDSDEFNEDAAHMLLPPHGGKHEAYEMQEAHGGAWGDEEKSHGSGRAEDYDDNSSGDEHEDAGRGRRRGRGRRKASVSTVASFQLYTPDEEQAVVRKFDRRLVVFVALLYMLSFLDRSNIGNARIAGMDDDLQSTPKRDDWYEWALTAFYIAYITFEWMSLLWKVVPAHIYVSLLVLSWGITASLQAVTTGYPMLIFLRTLLGIGEAGFTGIPFYLSFFFKRHELAFRTAIFISAAPLATSFASSLAWLIIKLGENGPITPWRLLFLVEGFPSVVIAVVAWSVIPDSPQTASYLTQREKKVARLRLRHEKERPRRGMGEKTDSSNSSTEGLKARDVLAVWRDPVAWLTAAMFFLTNMAYSSLPVFLPTILTEMGHDALSAQALAAPPYLISFIVVLATAHVSDAMRSRAALIAISALASAAGYGVLALSRVPFLHLSAGSMVRYLAVYPAAIGFFNVVVLTIAWSINNQRGESRQGGGFALLQVVGQCGPLVGTRLYPESDAPFYEGGMRACAVAMLGVAGIALGLRWYLARMNRRLDTEEREQPEAAGEEEGLVRSRGTVARGEERFRYML</sequence>
<keyword evidence="4 7" id="KW-1133">Transmembrane helix</keyword>
<reference evidence="8" key="1">
    <citation type="submission" date="2022-07" db="EMBL/GenBank/DDBJ databases">
        <title>Fungi with potential for degradation of polypropylene.</title>
        <authorList>
            <person name="Gostincar C."/>
        </authorList>
    </citation>
    <scope>NUCLEOTIDE SEQUENCE</scope>
    <source>
        <strain evidence="8">EXF-13308</strain>
    </source>
</reference>
<feature type="compositionally biased region" description="Basic and acidic residues" evidence="6">
    <location>
        <begin position="79"/>
        <end position="88"/>
    </location>
</feature>
<feature type="region of interest" description="Disordered" evidence="6">
    <location>
        <begin position="1"/>
        <end position="132"/>
    </location>
</feature>
<evidence type="ECO:0000256" key="5">
    <source>
        <dbReference type="ARBA" id="ARBA00023136"/>
    </source>
</evidence>
<keyword evidence="3 7" id="KW-0812">Transmembrane</keyword>
<comment type="subcellular location">
    <subcellularLocation>
        <location evidence="1">Membrane</location>
        <topology evidence="1">Multi-pass membrane protein</topology>
    </subcellularLocation>
</comment>
<feature type="compositionally biased region" description="Basic and acidic residues" evidence="6">
    <location>
        <begin position="96"/>
        <end position="107"/>
    </location>
</feature>
<dbReference type="GO" id="GO:0022857">
    <property type="term" value="F:transmembrane transporter activity"/>
    <property type="evidence" value="ECO:0007669"/>
    <property type="project" value="InterPro"/>
</dbReference>
<feature type="transmembrane region" description="Helical" evidence="7">
    <location>
        <begin position="229"/>
        <end position="247"/>
    </location>
</feature>
<feature type="transmembrane region" description="Helical" evidence="7">
    <location>
        <begin position="322"/>
        <end position="343"/>
    </location>
</feature>
<dbReference type="InterPro" id="IPR011701">
    <property type="entry name" value="MFS"/>
</dbReference>
<dbReference type="AlphaFoldDB" id="A0AA38S482"/>
<feature type="region of interest" description="Disordered" evidence="6">
    <location>
        <begin position="365"/>
        <end position="387"/>
    </location>
</feature>
<feature type="compositionally biased region" description="Polar residues" evidence="6">
    <location>
        <begin position="30"/>
        <end position="47"/>
    </location>
</feature>
<evidence type="ECO:0000256" key="2">
    <source>
        <dbReference type="ARBA" id="ARBA00022448"/>
    </source>
</evidence>
<feature type="transmembrane region" description="Helical" evidence="7">
    <location>
        <begin position="505"/>
        <end position="525"/>
    </location>
</feature>
<comment type="caution">
    <text evidence="8">The sequence shown here is derived from an EMBL/GenBank/DDBJ whole genome shotgun (WGS) entry which is preliminary data.</text>
</comment>
<feature type="transmembrane region" description="Helical" evidence="7">
    <location>
        <begin position="161"/>
        <end position="180"/>
    </location>
</feature>
<evidence type="ECO:0000313" key="9">
    <source>
        <dbReference type="Proteomes" id="UP001174694"/>
    </source>
</evidence>
<evidence type="ECO:0000256" key="4">
    <source>
        <dbReference type="ARBA" id="ARBA00022989"/>
    </source>
</evidence>
<dbReference type="FunFam" id="1.20.1250.20:FF:000018">
    <property type="entry name" value="MFS transporter permease"/>
    <property type="match status" value="1"/>
</dbReference>
<name>A0AA38S482_9PEZI</name>
<dbReference type="SUPFAM" id="SSF103473">
    <property type="entry name" value="MFS general substrate transporter"/>
    <property type="match status" value="1"/>
</dbReference>
<dbReference type="GO" id="GO:0016020">
    <property type="term" value="C:membrane"/>
    <property type="evidence" value="ECO:0007669"/>
    <property type="project" value="UniProtKB-SubCell"/>
</dbReference>
<dbReference type="PANTHER" id="PTHR43791:SF27">
    <property type="entry name" value="TRANSPORTER, PUTATIVE (AFU_ORTHOLOGUE AFUA_2G15730)-RELATED"/>
    <property type="match status" value="1"/>
</dbReference>